<gene>
    <name evidence="2" type="ORF">PAC_04289</name>
</gene>
<dbReference type="OrthoDB" id="4159781at2759"/>
<protein>
    <submittedName>
        <fullName evidence="2">Uncharacterized protein</fullName>
    </submittedName>
</protein>
<reference evidence="2 3" key="1">
    <citation type="submission" date="2016-03" db="EMBL/GenBank/DDBJ databases">
        <authorList>
            <person name="Ploux O."/>
        </authorList>
    </citation>
    <scope>NUCLEOTIDE SEQUENCE [LARGE SCALE GENOMIC DNA]</scope>
    <source>
        <strain evidence="2 3">UAMH 11012</strain>
    </source>
</reference>
<accession>A0A1L7WNQ9</accession>
<proteinExistence type="predicted"/>
<feature type="compositionally biased region" description="Low complexity" evidence="1">
    <location>
        <begin position="61"/>
        <end position="72"/>
    </location>
</feature>
<evidence type="ECO:0000313" key="2">
    <source>
        <dbReference type="EMBL" id="CZR54405.1"/>
    </source>
</evidence>
<dbReference type="AlphaFoldDB" id="A0A1L7WNQ9"/>
<dbReference type="Proteomes" id="UP000184330">
    <property type="component" value="Unassembled WGS sequence"/>
</dbReference>
<dbReference type="Pfam" id="PF11951">
    <property type="entry name" value="Fungal_trans_2"/>
    <property type="match status" value="1"/>
</dbReference>
<evidence type="ECO:0000313" key="3">
    <source>
        <dbReference type="Proteomes" id="UP000184330"/>
    </source>
</evidence>
<organism evidence="2 3">
    <name type="scientific">Phialocephala subalpina</name>
    <dbReference type="NCBI Taxonomy" id="576137"/>
    <lineage>
        <taxon>Eukaryota</taxon>
        <taxon>Fungi</taxon>
        <taxon>Dikarya</taxon>
        <taxon>Ascomycota</taxon>
        <taxon>Pezizomycotina</taxon>
        <taxon>Leotiomycetes</taxon>
        <taxon>Helotiales</taxon>
        <taxon>Mollisiaceae</taxon>
        <taxon>Phialocephala</taxon>
        <taxon>Phialocephala fortinii species complex</taxon>
    </lineage>
</organism>
<dbReference type="InterPro" id="IPR021858">
    <property type="entry name" value="Fun_TF"/>
</dbReference>
<evidence type="ECO:0000256" key="1">
    <source>
        <dbReference type="SAM" id="MobiDB-lite"/>
    </source>
</evidence>
<sequence length="591" mass="65314">MSAAATEAAEKPAVGFGKEGYTFRFVEVGEPSQDRDEDARSVIRSHVMRDFYEKRDRPRRPSTFPAPTSAAPKDAGPPQTHRFKVGPQGLHELKRRRKKSDSVAQQPGGSFSVATINVAAKHAGARSFASTNLPPDPNSQPFNGQTIPQIYDTGGWSAAATHTALSPRFGQVTFPPASQLTGSRVVDPFNTLPPSPSPATQRLLYFADRGILSSRLMGQLRTEWLSLATQDTALFHIALSHYAGNYGLAHQQNDPVEALRFRMEAMRIINERLENVNNALTDGTLGTVAALSSYEATNGSVAAIEAHMKGLEKLLNLRGGITAAMNRYTRRLLLWADLNCANALGRNPNFPILDTDECARAISWFNTAAEVLEQWPSVMISGQTMPTELDLASMTKELKHDFTALKQFSEMAPVSRVDNEEDKRRQIYDSDKLFLVERSLLTLSNAWGPGKFAASGCVAATIFLDNYIRGIAFRARIMASRPFGRNPSTKAMLWVLFVGGVAAGARLEREWFISHLLGFTDALDLQLYEQAESILRSFLWPAAWHNLGQELWTQIEEARTTKSMIWPLAVDMAPLGHYQWSRLDADGCSGQ</sequence>
<name>A0A1L7WNQ9_9HELO</name>
<dbReference type="STRING" id="576137.A0A1L7WNQ9"/>
<dbReference type="EMBL" id="FJOG01000005">
    <property type="protein sequence ID" value="CZR54405.1"/>
    <property type="molecule type" value="Genomic_DNA"/>
</dbReference>
<keyword evidence="3" id="KW-1185">Reference proteome</keyword>
<feature type="region of interest" description="Disordered" evidence="1">
    <location>
        <begin position="28"/>
        <end position="108"/>
    </location>
</feature>
<dbReference type="PANTHER" id="PTHR37540">
    <property type="entry name" value="TRANSCRIPTION FACTOR (ACR-2), PUTATIVE-RELATED-RELATED"/>
    <property type="match status" value="1"/>
</dbReference>
<dbReference type="PANTHER" id="PTHR37540:SF5">
    <property type="entry name" value="TRANSCRIPTION FACTOR DOMAIN-CONTAINING PROTEIN"/>
    <property type="match status" value="1"/>
</dbReference>
<feature type="compositionally biased region" description="Basic and acidic residues" evidence="1">
    <location>
        <begin position="32"/>
        <end position="56"/>
    </location>
</feature>